<dbReference type="AlphaFoldDB" id="B4MX69"/>
<feature type="region of interest" description="Disordered" evidence="1">
    <location>
        <begin position="90"/>
        <end position="125"/>
    </location>
</feature>
<proteinExistence type="predicted"/>
<feature type="compositionally biased region" description="Basic and acidic residues" evidence="1">
    <location>
        <begin position="204"/>
        <end position="219"/>
    </location>
</feature>
<protein>
    <submittedName>
        <fullName evidence="2">Uncharacterized protein</fullName>
    </submittedName>
</protein>
<name>B4MX69_DROWI</name>
<feature type="compositionally biased region" description="Polar residues" evidence="1">
    <location>
        <begin position="223"/>
        <end position="239"/>
    </location>
</feature>
<accession>B4MX69</accession>
<dbReference type="EMBL" id="CH963876">
    <property type="protein sequence ID" value="EDW76902.1"/>
    <property type="molecule type" value="Genomic_DNA"/>
</dbReference>
<feature type="region of interest" description="Disordered" evidence="1">
    <location>
        <begin position="308"/>
        <end position="334"/>
    </location>
</feature>
<dbReference type="HOGENOM" id="CLU_035182_0_0_1"/>
<dbReference type="STRING" id="7260.B4MX69"/>
<dbReference type="OMA" id="KYMPPKP"/>
<evidence type="ECO:0000313" key="2">
    <source>
        <dbReference type="EMBL" id="EDW76902.1"/>
    </source>
</evidence>
<sequence length="598" mass="68272">MSGATTRTGLVPTPKRHVKYVKKRKHLHGDDLRMPLKFEATPMPLSLRPFGGLFNPFAKGCSVLCNHPAPSAVKDVIHQLKTSLAIEGKNAQQQLQQGRERDKDKDQQDLEDPHHQHHETDNIPEDLFRRYAETDSRPMTPTPTVTSIHTRTSAGSFYRRCITPEWGKHENIKRKKIILDLRRSHSQETLYWKPSSELTQSGIEEDKKPKSAGANEDKKPRRQPSSEQRPKSSLGTATLTPAGVGVAGGDQGIELESKVRTTTCINEHELSDDDVRRGKKRKKLKPAQATTTFHLSEDPETQVAALGPDSLNPSTRPSLIPNAASLLPKDKRESEREPILLKGSFLTDEAFQALKTDLDVDLIENTFGRYLNRALKEAIKYMPPKQKTNPKPIEDKSSTPSTNQTSKMPRKFSKSATRFDVPMDLTMLKTMTPWDYLSRYVWVSQQRKQLYKRVFLKYLSRCEEPESELVAGDDLNNLQEYRYNERTLIWQHLPQALEDVLEFHGTETNVQNALTMLGYDPAASNEVVDFRLWCGIVSFAERLVLVNECQDNDDEDDSCDDLEKADFNSMERIAADYQVPDLLREMFKVIRQTHKLYY</sequence>
<dbReference type="OrthoDB" id="10021598at2759"/>
<feature type="compositionally biased region" description="Basic and acidic residues" evidence="1">
    <location>
        <begin position="98"/>
        <end position="125"/>
    </location>
</feature>
<evidence type="ECO:0000256" key="1">
    <source>
        <dbReference type="SAM" id="MobiDB-lite"/>
    </source>
</evidence>
<dbReference type="PhylomeDB" id="B4MX69"/>
<evidence type="ECO:0000313" key="3">
    <source>
        <dbReference type="Proteomes" id="UP000007798"/>
    </source>
</evidence>
<feature type="region of interest" description="Disordered" evidence="1">
    <location>
        <begin position="192"/>
        <end position="251"/>
    </location>
</feature>
<dbReference type="eggNOG" id="ENOG502S09F">
    <property type="taxonomic scope" value="Eukaryota"/>
</dbReference>
<dbReference type="InParanoid" id="B4MX69"/>
<dbReference type="PANTHER" id="PTHR36696">
    <property type="entry name" value="AGAP012002-PA"/>
    <property type="match status" value="1"/>
</dbReference>
<gene>
    <name evidence="2" type="primary">Dwil\GK20763</name>
    <name evidence="2" type="ORF">Dwil_GK20763</name>
</gene>
<reference evidence="2 3" key="1">
    <citation type="journal article" date="2007" name="Nature">
        <title>Evolution of genes and genomes on the Drosophila phylogeny.</title>
        <authorList>
            <consortium name="Drosophila 12 Genomes Consortium"/>
            <person name="Clark A.G."/>
            <person name="Eisen M.B."/>
            <person name="Smith D.R."/>
            <person name="Bergman C.M."/>
            <person name="Oliver B."/>
            <person name="Markow T.A."/>
            <person name="Kaufman T.C."/>
            <person name="Kellis M."/>
            <person name="Gelbart W."/>
            <person name="Iyer V.N."/>
            <person name="Pollard D.A."/>
            <person name="Sackton T.B."/>
            <person name="Larracuente A.M."/>
            <person name="Singh N.D."/>
            <person name="Abad J.P."/>
            <person name="Abt D.N."/>
            <person name="Adryan B."/>
            <person name="Aguade M."/>
            <person name="Akashi H."/>
            <person name="Anderson W.W."/>
            <person name="Aquadro C.F."/>
            <person name="Ardell D.H."/>
            <person name="Arguello R."/>
            <person name="Artieri C.G."/>
            <person name="Barbash D.A."/>
            <person name="Barker D."/>
            <person name="Barsanti P."/>
            <person name="Batterham P."/>
            <person name="Batzoglou S."/>
            <person name="Begun D."/>
            <person name="Bhutkar A."/>
            <person name="Blanco E."/>
            <person name="Bosak S.A."/>
            <person name="Bradley R.K."/>
            <person name="Brand A.D."/>
            <person name="Brent M.R."/>
            <person name="Brooks A.N."/>
            <person name="Brown R.H."/>
            <person name="Butlin R.K."/>
            <person name="Caggese C."/>
            <person name="Calvi B.R."/>
            <person name="Bernardo de Carvalho A."/>
            <person name="Caspi A."/>
            <person name="Castrezana S."/>
            <person name="Celniker S.E."/>
            <person name="Chang J.L."/>
            <person name="Chapple C."/>
            <person name="Chatterji S."/>
            <person name="Chinwalla A."/>
            <person name="Civetta A."/>
            <person name="Clifton S.W."/>
            <person name="Comeron J.M."/>
            <person name="Costello J.C."/>
            <person name="Coyne J.A."/>
            <person name="Daub J."/>
            <person name="David R.G."/>
            <person name="Delcher A.L."/>
            <person name="Delehaunty K."/>
            <person name="Do C.B."/>
            <person name="Ebling H."/>
            <person name="Edwards K."/>
            <person name="Eickbush T."/>
            <person name="Evans J.D."/>
            <person name="Filipski A."/>
            <person name="Findeiss S."/>
            <person name="Freyhult E."/>
            <person name="Fulton L."/>
            <person name="Fulton R."/>
            <person name="Garcia A.C."/>
            <person name="Gardiner A."/>
            <person name="Garfield D.A."/>
            <person name="Garvin B.E."/>
            <person name="Gibson G."/>
            <person name="Gilbert D."/>
            <person name="Gnerre S."/>
            <person name="Godfrey J."/>
            <person name="Good R."/>
            <person name="Gotea V."/>
            <person name="Gravely B."/>
            <person name="Greenberg A.J."/>
            <person name="Griffiths-Jones S."/>
            <person name="Gross S."/>
            <person name="Guigo R."/>
            <person name="Gustafson E.A."/>
            <person name="Haerty W."/>
            <person name="Hahn M.W."/>
            <person name="Halligan D.L."/>
            <person name="Halpern A.L."/>
            <person name="Halter G.M."/>
            <person name="Han M.V."/>
            <person name="Heger A."/>
            <person name="Hillier L."/>
            <person name="Hinrichs A.S."/>
            <person name="Holmes I."/>
            <person name="Hoskins R.A."/>
            <person name="Hubisz M.J."/>
            <person name="Hultmark D."/>
            <person name="Huntley M.A."/>
            <person name="Jaffe D.B."/>
            <person name="Jagadeeshan S."/>
            <person name="Jeck W.R."/>
            <person name="Johnson J."/>
            <person name="Jones C.D."/>
            <person name="Jordan W.C."/>
            <person name="Karpen G.H."/>
            <person name="Kataoka E."/>
            <person name="Keightley P.D."/>
            <person name="Kheradpour P."/>
            <person name="Kirkness E.F."/>
            <person name="Koerich L.B."/>
            <person name="Kristiansen K."/>
            <person name="Kudrna D."/>
            <person name="Kulathinal R.J."/>
            <person name="Kumar S."/>
            <person name="Kwok R."/>
            <person name="Lander E."/>
            <person name="Langley C.H."/>
            <person name="Lapoint R."/>
            <person name="Lazzaro B.P."/>
            <person name="Lee S.J."/>
            <person name="Levesque L."/>
            <person name="Li R."/>
            <person name="Lin C.F."/>
            <person name="Lin M.F."/>
            <person name="Lindblad-Toh K."/>
            <person name="Llopart A."/>
            <person name="Long M."/>
            <person name="Low L."/>
            <person name="Lozovsky E."/>
            <person name="Lu J."/>
            <person name="Luo M."/>
            <person name="Machado C.A."/>
            <person name="Makalowski W."/>
            <person name="Marzo M."/>
            <person name="Matsuda M."/>
            <person name="Matzkin L."/>
            <person name="McAllister B."/>
            <person name="McBride C.S."/>
            <person name="McKernan B."/>
            <person name="McKernan K."/>
            <person name="Mendez-Lago M."/>
            <person name="Minx P."/>
            <person name="Mollenhauer M.U."/>
            <person name="Montooth K."/>
            <person name="Mount S.M."/>
            <person name="Mu X."/>
            <person name="Myers E."/>
            <person name="Negre B."/>
            <person name="Newfeld S."/>
            <person name="Nielsen R."/>
            <person name="Noor M.A."/>
            <person name="O'Grady P."/>
            <person name="Pachter L."/>
            <person name="Papaceit M."/>
            <person name="Parisi M.J."/>
            <person name="Parisi M."/>
            <person name="Parts L."/>
            <person name="Pedersen J.S."/>
            <person name="Pesole G."/>
            <person name="Phillippy A.M."/>
            <person name="Ponting C.P."/>
            <person name="Pop M."/>
            <person name="Porcelli D."/>
            <person name="Powell J.R."/>
            <person name="Prohaska S."/>
            <person name="Pruitt K."/>
            <person name="Puig M."/>
            <person name="Quesneville H."/>
            <person name="Ram K.R."/>
            <person name="Rand D."/>
            <person name="Rasmussen M.D."/>
            <person name="Reed L.K."/>
            <person name="Reenan R."/>
            <person name="Reily A."/>
            <person name="Remington K.A."/>
            <person name="Rieger T.T."/>
            <person name="Ritchie M.G."/>
            <person name="Robin C."/>
            <person name="Rogers Y.H."/>
            <person name="Rohde C."/>
            <person name="Rozas J."/>
            <person name="Rubenfield M.J."/>
            <person name="Ruiz A."/>
            <person name="Russo S."/>
            <person name="Salzberg S.L."/>
            <person name="Sanchez-Gracia A."/>
            <person name="Saranga D.J."/>
            <person name="Sato H."/>
            <person name="Schaeffer S.W."/>
            <person name="Schatz M.C."/>
            <person name="Schlenke T."/>
            <person name="Schwartz R."/>
            <person name="Segarra C."/>
            <person name="Singh R.S."/>
            <person name="Sirot L."/>
            <person name="Sirota M."/>
            <person name="Sisneros N.B."/>
            <person name="Smith C.D."/>
            <person name="Smith T.F."/>
            <person name="Spieth J."/>
            <person name="Stage D.E."/>
            <person name="Stark A."/>
            <person name="Stephan W."/>
            <person name="Strausberg R.L."/>
            <person name="Strempel S."/>
            <person name="Sturgill D."/>
            <person name="Sutton G."/>
            <person name="Sutton G.G."/>
            <person name="Tao W."/>
            <person name="Teichmann S."/>
            <person name="Tobari Y.N."/>
            <person name="Tomimura Y."/>
            <person name="Tsolas J.M."/>
            <person name="Valente V.L."/>
            <person name="Venter E."/>
            <person name="Venter J.C."/>
            <person name="Vicario S."/>
            <person name="Vieira F.G."/>
            <person name="Vilella A.J."/>
            <person name="Villasante A."/>
            <person name="Walenz B."/>
            <person name="Wang J."/>
            <person name="Wasserman M."/>
            <person name="Watts T."/>
            <person name="Wilson D."/>
            <person name="Wilson R.K."/>
            <person name="Wing R.A."/>
            <person name="Wolfner M.F."/>
            <person name="Wong A."/>
            <person name="Wong G.K."/>
            <person name="Wu C.I."/>
            <person name="Wu G."/>
            <person name="Yamamoto D."/>
            <person name="Yang H.P."/>
            <person name="Yang S.P."/>
            <person name="Yorke J.A."/>
            <person name="Yoshida K."/>
            <person name="Zdobnov E."/>
            <person name="Zhang P."/>
            <person name="Zhang Y."/>
            <person name="Zimin A.V."/>
            <person name="Baldwin J."/>
            <person name="Abdouelleil A."/>
            <person name="Abdulkadir J."/>
            <person name="Abebe A."/>
            <person name="Abera B."/>
            <person name="Abreu J."/>
            <person name="Acer S.C."/>
            <person name="Aftuck L."/>
            <person name="Alexander A."/>
            <person name="An P."/>
            <person name="Anderson E."/>
            <person name="Anderson S."/>
            <person name="Arachi H."/>
            <person name="Azer M."/>
            <person name="Bachantsang P."/>
            <person name="Barry A."/>
            <person name="Bayul T."/>
            <person name="Berlin A."/>
            <person name="Bessette D."/>
            <person name="Bloom T."/>
            <person name="Blye J."/>
            <person name="Boguslavskiy L."/>
            <person name="Bonnet C."/>
            <person name="Boukhgalter B."/>
            <person name="Bourzgui I."/>
            <person name="Brown A."/>
            <person name="Cahill P."/>
            <person name="Channer S."/>
            <person name="Cheshatsang Y."/>
            <person name="Chuda L."/>
            <person name="Citroen M."/>
            <person name="Collymore A."/>
            <person name="Cooke P."/>
            <person name="Costello M."/>
            <person name="D'Aco K."/>
            <person name="Daza R."/>
            <person name="De Haan G."/>
            <person name="DeGray S."/>
            <person name="DeMaso C."/>
            <person name="Dhargay N."/>
            <person name="Dooley K."/>
            <person name="Dooley E."/>
            <person name="Doricent M."/>
            <person name="Dorje P."/>
            <person name="Dorjee K."/>
            <person name="Dupes A."/>
            <person name="Elong R."/>
            <person name="Falk J."/>
            <person name="Farina A."/>
            <person name="Faro S."/>
            <person name="Ferguson D."/>
            <person name="Fisher S."/>
            <person name="Foley C.D."/>
            <person name="Franke A."/>
            <person name="Friedrich D."/>
            <person name="Gadbois L."/>
            <person name="Gearin G."/>
            <person name="Gearin C.R."/>
            <person name="Giannoukos G."/>
            <person name="Goode T."/>
            <person name="Graham J."/>
            <person name="Grandbois E."/>
            <person name="Grewal S."/>
            <person name="Gyaltsen K."/>
            <person name="Hafez N."/>
            <person name="Hagos B."/>
            <person name="Hall J."/>
            <person name="Henson C."/>
            <person name="Hollinger A."/>
            <person name="Honan T."/>
            <person name="Huard M.D."/>
            <person name="Hughes L."/>
            <person name="Hurhula B."/>
            <person name="Husby M.E."/>
            <person name="Kamat A."/>
            <person name="Kanga B."/>
            <person name="Kashin S."/>
            <person name="Khazanovich D."/>
            <person name="Kisner P."/>
            <person name="Lance K."/>
            <person name="Lara M."/>
            <person name="Lee W."/>
            <person name="Lennon N."/>
            <person name="Letendre F."/>
            <person name="LeVine R."/>
            <person name="Lipovsky A."/>
            <person name="Liu X."/>
            <person name="Liu J."/>
            <person name="Liu S."/>
            <person name="Lokyitsang T."/>
            <person name="Lokyitsang Y."/>
            <person name="Lubonja R."/>
            <person name="Lui A."/>
            <person name="MacDonald P."/>
            <person name="Magnisalis V."/>
            <person name="Maru K."/>
            <person name="Matthews C."/>
            <person name="McCusker W."/>
            <person name="McDonough S."/>
            <person name="Mehta T."/>
            <person name="Meldrim J."/>
            <person name="Meneus L."/>
            <person name="Mihai O."/>
            <person name="Mihalev A."/>
            <person name="Mihova T."/>
            <person name="Mittelman R."/>
            <person name="Mlenga V."/>
            <person name="Montmayeur A."/>
            <person name="Mulrain L."/>
            <person name="Navidi A."/>
            <person name="Naylor J."/>
            <person name="Negash T."/>
            <person name="Nguyen T."/>
            <person name="Nguyen N."/>
            <person name="Nicol R."/>
            <person name="Norbu C."/>
            <person name="Norbu N."/>
            <person name="Novod N."/>
            <person name="O'Neill B."/>
            <person name="Osman S."/>
            <person name="Markiewicz E."/>
            <person name="Oyono O.L."/>
            <person name="Patti C."/>
            <person name="Phunkhang P."/>
            <person name="Pierre F."/>
            <person name="Priest M."/>
            <person name="Raghuraman S."/>
            <person name="Rege F."/>
            <person name="Reyes R."/>
            <person name="Rise C."/>
            <person name="Rogov P."/>
            <person name="Ross K."/>
            <person name="Ryan E."/>
            <person name="Settipalli S."/>
            <person name="Shea T."/>
            <person name="Sherpa N."/>
            <person name="Shi L."/>
            <person name="Shih D."/>
            <person name="Sparrow T."/>
            <person name="Spaulding J."/>
            <person name="Stalker J."/>
            <person name="Stange-Thomann N."/>
            <person name="Stavropoulos S."/>
            <person name="Stone C."/>
            <person name="Strader C."/>
            <person name="Tesfaye S."/>
            <person name="Thomson T."/>
            <person name="Thoulutsang Y."/>
            <person name="Thoulutsang D."/>
            <person name="Topham K."/>
            <person name="Topping I."/>
            <person name="Tsamla T."/>
            <person name="Vassiliev H."/>
            <person name="Vo A."/>
            <person name="Wangchuk T."/>
            <person name="Wangdi T."/>
            <person name="Weiand M."/>
            <person name="Wilkinson J."/>
            <person name="Wilson A."/>
            <person name="Yadav S."/>
            <person name="Young G."/>
            <person name="Yu Q."/>
            <person name="Zembek L."/>
            <person name="Zhong D."/>
            <person name="Zimmer A."/>
            <person name="Zwirko Z."/>
            <person name="Jaffe D.B."/>
            <person name="Alvarez P."/>
            <person name="Brockman W."/>
            <person name="Butler J."/>
            <person name="Chin C."/>
            <person name="Gnerre S."/>
            <person name="Grabherr M."/>
            <person name="Kleber M."/>
            <person name="Mauceli E."/>
            <person name="MacCallum I."/>
        </authorList>
    </citation>
    <scope>NUCLEOTIDE SEQUENCE [LARGE SCALE GENOMIC DNA]</scope>
    <source>
        <strain evidence="3">Tucson 14030-0811.24</strain>
    </source>
</reference>
<keyword evidence="3" id="KW-1185">Reference proteome</keyword>
<feature type="compositionally biased region" description="Polar residues" evidence="1">
    <location>
        <begin position="398"/>
        <end position="407"/>
    </location>
</feature>
<organism evidence="2 3">
    <name type="scientific">Drosophila willistoni</name>
    <name type="common">Fruit fly</name>
    <dbReference type="NCBI Taxonomy" id="7260"/>
    <lineage>
        <taxon>Eukaryota</taxon>
        <taxon>Metazoa</taxon>
        <taxon>Ecdysozoa</taxon>
        <taxon>Arthropoda</taxon>
        <taxon>Hexapoda</taxon>
        <taxon>Insecta</taxon>
        <taxon>Pterygota</taxon>
        <taxon>Neoptera</taxon>
        <taxon>Endopterygota</taxon>
        <taxon>Diptera</taxon>
        <taxon>Brachycera</taxon>
        <taxon>Muscomorpha</taxon>
        <taxon>Ephydroidea</taxon>
        <taxon>Drosophilidae</taxon>
        <taxon>Drosophila</taxon>
        <taxon>Sophophora</taxon>
    </lineage>
</organism>
<dbReference type="Proteomes" id="UP000007798">
    <property type="component" value="Unassembled WGS sequence"/>
</dbReference>
<dbReference type="PANTHER" id="PTHR36696:SF1">
    <property type="entry name" value="EF-HAND DOMAIN-CONTAINING PROTEIN"/>
    <property type="match status" value="1"/>
</dbReference>
<feature type="region of interest" description="Disordered" evidence="1">
    <location>
        <begin position="381"/>
        <end position="413"/>
    </location>
</feature>
<dbReference type="KEGG" id="dwi:6643135"/>